<evidence type="ECO:0008006" key="5">
    <source>
        <dbReference type="Google" id="ProtNLM"/>
    </source>
</evidence>
<gene>
    <name evidence="3" type="ORF">BD36_03220</name>
</gene>
<name>A0A097KHU0_CHLMR</name>
<dbReference type="Pfam" id="PF05095">
    <property type="entry name" value="DUF687"/>
    <property type="match status" value="1"/>
</dbReference>
<dbReference type="Proteomes" id="UP000260363">
    <property type="component" value="Chromosome"/>
</dbReference>
<evidence type="ECO:0000313" key="3">
    <source>
        <dbReference type="EMBL" id="AJR10673.1"/>
    </source>
</evidence>
<dbReference type="EMBL" id="CP007217">
    <property type="protein sequence ID" value="AJR10673.1"/>
    <property type="molecule type" value="Genomic_DNA"/>
</dbReference>
<dbReference type="AlphaFoldDB" id="A0A097KHU0"/>
<sequence>MPKPCSNDCNQNEGCSLTIEEEIEIDSSDSSSSSTGILSTTSSSSVQSTAERVDSVISDVGSSSTSESLSIDLGVNEEVLCGVRVCNFSEEEENSLQTSCEIGYVNSSGLANCGVWSDGIRLSEMLQQPVTAIPNAGGLACALLTRGMGLSCCSSISQYHPTVRSLLGTWSRFFQRCASGSFLLIYNGDGGLFVERALQLIQCQEWLSRIRVVGINPSFFVTSTSNSHFYLSPGNLGMMLDVSGFVAARQRGCISRIPFSPYTQSIFPEVWDSCFEFALRLEFMRLAGVASLSAASSPVSDDSCSSRLQLVRVVSSEESVGFTRLQDALSQDMTSSVHAANPFPLPHMRLILLLTGLARHTLTTSKAVYSYSPSSWEALDMFDAMFTASYIGGVFSEIFLLCTNRPDRASRMRLIRMLARLFGSWSWLAGIMELSSGYVVTIRLLLQSSPGSSCIRNMLFWMESCLTPVILLDISERNCPRVWSRVVGLGMRITTPAIYREERERNSRSSSQGVSLVNGRLDRYGRRQHAAVGGSLDLISLTMASLVQLMFVGIDAFSLRFPEACRRVPCNNTSSPNSTVIANNTTGCVGGSMVKNVFPQITGVYESDLQTGSVARLLNTIRMIWCGVMLLYFLYTAFRLVRNSRRGN</sequence>
<proteinExistence type="predicted"/>
<dbReference type="RefSeq" id="WP_010230956.1">
    <property type="nucleotide sequence ID" value="NZ_CP007217.1"/>
</dbReference>
<feature type="transmembrane region" description="Helical" evidence="2">
    <location>
        <begin position="425"/>
        <end position="446"/>
    </location>
</feature>
<evidence type="ECO:0000256" key="2">
    <source>
        <dbReference type="SAM" id="Phobius"/>
    </source>
</evidence>
<keyword evidence="2" id="KW-0472">Membrane</keyword>
<evidence type="ECO:0000256" key="1">
    <source>
        <dbReference type="SAM" id="MobiDB-lite"/>
    </source>
</evidence>
<feature type="transmembrane region" description="Helical" evidence="2">
    <location>
        <begin position="530"/>
        <end position="554"/>
    </location>
</feature>
<keyword evidence="2" id="KW-1133">Transmembrane helix</keyword>
<protein>
    <recommendedName>
        <fullName evidence="5">Transmembrane protein</fullName>
    </recommendedName>
</protein>
<dbReference type="InterPro" id="IPR007787">
    <property type="entry name" value="DUF687"/>
</dbReference>
<feature type="compositionally biased region" description="Low complexity" evidence="1">
    <location>
        <begin position="28"/>
        <end position="45"/>
    </location>
</feature>
<dbReference type="OMA" id="FVECTRW"/>
<organism evidence="3 4">
    <name type="scientific">Chlamydia muridarum</name>
    <dbReference type="NCBI Taxonomy" id="83560"/>
    <lineage>
        <taxon>Bacteria</taxon>
        <taxon>Pseudomonadati</taxon>
        <taxon>Chlamydiota</taxon>
        <taxon>Chlamydiia</taxon>
        <taxon>Chlamydiales</taxon>
        <taxon>Chlamydiaceae</taxon>
        <taxon>Chlamydia/Chlamydophila group</taxon>
        <taxon>Chlamydia</taxon>
    </lineage>
</organism>
<keyword evidence="2" id="KW-0812">Transmembrane</keyword>
<evidence type="ECO:0000313" key="4">
    <source>
        <dbReference type="Proteomes" id="UP000260363"/>
    </source>
</evidence>
<dbReference type="GeneID" id="1245961"/>
<dbReference type="KEGG" id="cmm:NC80_03025"/>
<reference evidence="3 4" key="1">
    <citation type="submission" date="2014-02" db="EMBL/GenBank/DDBJ databases">
        <authorList>
            <person name="Chen C."/>
            <person name="Conrad T.A."/>
            <person name="Zhou Z."/>
            <person name="Lai Z."/>
            <person name="Zhong G."/>
        </authorList>
    </citation>
    <scope>NUCLEOTIDE SEQUENCE [LARGE SCALE GENOMIC DNA]</scope>
    <source>
        <strain evidence="3 4">Nigg3-28</strain>
    </source>
</reference>
<dbReference type="PATRIC" id="fig|83560.10.peg.614"/>
<dbReference type="KEGG" id="cmg:NC81_03040"/>
<dbReference type="KEGG" id="cmx:DNC_03045"/>
<accession>A0A097KHU0</accession>
<feature type="transmembrane region" description="Helical" evidence="2">
    <location>
        <begin position="622"/>
        <end position="641"/>
    </location>
</feature>
<feature type="region of interest" description="Disordered" evidence="1">
    <location>
        <begin position="24"/>
        <end position="50"/>
    </location>
</feature>